<evidence type="ECO:0000256" key="8">
    <source>
        <dbReference type="ARBA" id="ARBA00022827"/>
    </source>
</evidence>
<dbReference type="SUPFAM" id="SSF53218">
    <property type="entry name" value="Molybdenum cofactor biosynthesis proteins"/>
    <property type="match status" value="1"/>
</dbReference>
<dbReference type="CDD" id="cd23948">
    <property type="entry name" value="FAD_synthase"/>
    <property type="match status" value="1"/>
</dbReference>
<evidence type="ECO:0000256" key="2">
    <source>
        <dbReference type="ARBA" id="ARBA00012393"/>
    </source>
</evidence>
<keyword evidence="5" id="KW-0808">Transferase</keyword>
<protein>
    <recommendedName>
        <fullName evidence="2">FAD synthase</fullName>
        <ecNumber evidence="2">2.7.7.2</ecNumber>
    </recommendedName>
    <alternativeName>
        <fullName evidence="10">FAD pyrophosphorylase</fullName>
    </alternativeName>
    <alternativeName>
        <fullName evidence="11">FMN adenylyltransferase</fullName>
    </alternativeName>
</protein>
<dbReference type="PANTHER" id="PTHR23293:SF9">
    <property type="entry name" value="FAD SYNTHASE"/>
    <property type="match status" value="1"/>
</dbReference>
<evidence type="ECO:0000256" key="4">
    <source>
        <dbReference type="ARBA" id="ARBA00022643"/>
    </source>
</evidence>
<dbReference type="EMBL" id="BQMJ01000042">
    <property type="protein sequence ID" value="GJQ13297.1"/>
    <property type="molecule type" value="Genomic_DNA"/>
</dbReference>
<accession>A0A9C7US73</accession>
<dbReference type="SMART" id="SM00852">
    <property type="entry name" value="MoCF_biosynth"/>
    <property type="match status" value="1"/>
</dbReference>
<keyword evidence="6" id="KW-0548">Nucleotidyltransferase</keyword>
<dbReference type="Proteomes" id="UP001061958">
    <property type="component" value="Unassembled WGS sequence"/>
</dbReference>
<dbReference type="InterPro" id="IPR036425">
    <property type="entry name" value="MoaB/Mog-like_dom_sf"/>
</dbReference>
<keyword evidence="15" id="KW-1185">Reference proteome</keyword>
<keyword evidence="8" id="KW-0274">FAD</keyword>
<dbReference type="SUPFAM" id="SSF52402">
    <property type="entry name" value="Adenine nucleotide alpha hydrolases-like"/>
    <property type="match status" value="1"/>
</dbReference>
<feature type="domain" description="MoaB/Mog" evidence="13">
    <location>
        <begin position="269"/>
        <end position="435"/>
    </location>
</feature>
<reference evidence="14" key="1">
    <citation type="journal article" date="2022" name="Proc. Natl. Acad. Sci. U.S.A.">
        <title>Life cycle and functional genomics of the unicellular red alga Galdieria for elucidating algal and plant evolution and industrial use.</title>
        <authorList>
            <person name="Hirooka S."/>
            <person name="Itabashi T."/>
            <person name="Ichinose T.M."/>
            <person name="Onuma R."/>
            <person name="Fujiwara T."/>
            <person name="Yamashita S."/>
            <person name="Jong L.W."/>
            <person name="Tomita R."/>
            <person name="Iwane A.H."/>
            <person name="Miyagishima S.Y."/>
        </authorList>
    </citation>
    <scope>NUCLEOTIDE SEQUENCE</scope>
    <source>
        <strain evidence="14">NBRC 102759</strain>
    </source>
</reference>
<dbReference type="Pfam" id="PF01507">
    <property type="entry name" value="PAPS_reduct"/>
    <property type="match status" value="2"/>
</dbReference>
<dbReference type="InterPro" id="IPR014729">
    <property type="entry name" value="Rossmann-like_a/b/a_fold"/>
</dbReference>
<sequence length="515" mass="58293">MLMGSHCHGSCSVLFDDNFALYQYLVSDELFRLFHPSVVFKVRESLQVLLGALRLYGTESLALSFNGGKDATVVMHLLRAAVGEHSQRRNQVYSNIHAVYFTDSDYFEQVELFVKAMRERYHLNLILQDGGFLHGLKTIVEQRNMKAFAMGTRRSDPDGKHLEHFTPSSQGWPPFMRVNPIVSWSYGEVWKFLLSLKLPYCDLYDYGYTSIGRMSDTQPNPLLRLDNSSFLPAYYLSHEEEERAGRKLDKRRLSLSLKGPVEDGPRTAALVVIGNELLKGTTQDINAHKASIVLREMGIDLRRIVFIPDEIDVIASEIRSAFASMDIVITSGGIGPTHDDVTFQAMAHAFSVPLERCEELEKVLIRTLGNSFSSSCYNMTRIPRGAELLYERNSGDCSEESQFPIVKLYSVYNLPGIPQYFLKSLQIIKPYIETSYHFCGLRLELNVEEIAIADVLAEFVQSHPNLEIGCYPIVDNSNIKTVLILEAHNRETLENSFIELKAQLPSNAILAEKDL</sequence>
<keyword evidence="3" id="KW-0285">Flavoprotein</keyword>
<evidence type="ECO:0000256" key="1">
    <source>
        <dbReference type="ARBA" id="ARBA00004726"/>
    </source>
</evidence>
<evidence type="ECO:0000256" key="6">
    <source>
        <dbReference type="ARBA" id="ARBA00022695"/>
    </source>
</evidence>
<dbReference type="GO" id="GO:0005524">
    <property type="term" value="F:ATP binding"/>
    <property type="evidence" value="ECO:0007669"/>
    <property type="project" value="UniProtKB-KW"/>
</dbReference>
<evidence type="ECO:0000256" key="9">
    <source>
        <dbReference type="ARBA" id="ARBA00022840"/>
    </source>
</evidence>
<comment type="pathway">
    <text evidence="1">Cofactor biosynthesis; FAD biosynthesis; FAD from FMN: step 1/1.</text>
</comment>
<dbReference type="Pfam" id="PF00994">
    <property type="entry name" value="MoCF_biosynth"/>
    <property type="match status" value="1"/>
</dbReference>
<comment type="catalytic activity">
    <reaction evidence="12">
        <text>FMN + ATP + H(+) = FAD + diphosphate</text>
        <dbReference type="Rhea" id="RHEA:17237"/>
        <dbReference type="ChEBI" id="CHEBI:15378"/>
        <dbReference type="ChEBI" id="CHEBI:30616"/>
        <dbReference type="ChEBI" id="CHEBI:33019"/>
        <dbReference type="ChEBI" id="CHEBI:57692"/>
        <dbReference type="ChEBI" id="CHEBI:58210"/>
        <dbReference type="EC" id="2.7.7.2"/>
    </reaction>
</comment>
<evidence type="ECO:0000313" key="15">
    <source>
        <dbReference type="Proteomes" id="UP001061958"/>
    </source>
</evidence>
<name>A0A9C7US73_9RHOD</name>
<dbReference type="OrthoDB" id="270728at2759"/>
<keyword evidence="9" id="KW-0067">ATP-binding</keyword>
<evidence type="ECO:0000256" key="10">
    <source>
        <dbReference type="ARBA" id="ARBA00031145"/>
    </source>
</evidence>
<dbReference type="Gene3D" id="3.40.50.620">
    <property type="entry name" value="HUPs"/>
    <property type="match status" value="1"/>
</dbReference>
<evidence type="ECO:0000256" key="12">
    <source>
        <dbReference type="ARBA" id="ARBA00049494"/>
    </source>
</evidence>
<dbReference type="GO" id="GO:0003919">
    <property type="term" value="F:FMN adenylyltransferase activity"/>
    <property type="evidence" value="ECO:0007669"/>
    <property type="project" value="UniProtKB-EC"/>
</dbReference>
<dbReference type="PANTHER" id="PTHR23293">
    <property type="entry name" value="FAD SYNTHETASE-RELATED FMN ADENYLYLTRANSFERASE"/>
    <property type="match status" value="1"/>
</dbReference>
<dbReference type="Gene3D" id="3.40.980.10">
    <property type="entry name" value="MoaB/Mog-like domain"/>
    <property type="match status" value="1"/>
</dbReference>
<evidence type="ECO:0000256" key="3">
    <source>
        <dbReference type="ARBA" id="ARBA00022630"/>
    </source>
</evidence>
<dbReference type="GO" id="GO:0006747">
    <property type="term" value="P:FAD biosynthetic process"/>
    <property type="evidence" value="ECO:0007669"/>
    <property type="project" value="TreeGrafter"/>
</dbReference>
<gene>
    <name evidence="14" type="ORF">GpartN1_g5088.t1</name>
</gene>
<proteinExistence type="predicted"/>
<dbReference type="InterPro" id="IPR002500">
    <property type="entry name" value="PAPS_reduct_dom"/>
</dbReference>
<reference evidence="14" key="2">
    <citation type="submission" date="2022-01" db="EMBL/GenBank/DDBJ databases">
        <authorList>
            <person name="Hirooka S."/>
            <person name="Miyagishima S.Y."/>
        </authorList>
    </citation>
    <scope>NUCLEOTIDE SEQUENCE</scope>
    <source>
        <strain evidence="14">NBRC 102759</strain>
    </source>
</reference>
<dbReference type="AlphaFoldDB" id="A0A9C7US73"/>
<dbReference type="InterPro" id="IPR056596">
    <property type="entry name" value="FLAD1_M"/>
</dbReference>
<evidence type="ECO:0000256" key="11">
    <source>
        <dbReference type="ARBA" id="ARBA00031871"/>
    </source>
</evidence>
<dbReference type="EC" id="2.7.7.2" evidence="2"/>
<dbReference type="Pfam" id="PF24102">
    <property type="entry name" value="FLAD1_M"/>
    <property type="match status" value="1"/>
</dbReference>
<evidence type="ECO:0000259" key="13">
    <source>
        <dbReference type="SMART" id="SM00852"/>
    </source>
</evidence>
<keyword evidence="4" id="KW-0288">FMN</keyword>
<evidence type="ECO:0000256" key="5">
    <source>
        <dbReference type="ARBA" id="ARBA00022679"/>
    </source>
</evidence>
<dbReference type="InterPro" id="IPR001453">
    <property type="entry name" value="MoaB/Mog_dom"/>
</dbReference>
<comment type="caution">
    <text evidence="14">The sequence shown here is derived from an EMBL/GenBank/DDBJ whole genome shotgun (WGS) entry which is preliminary data.</text>
</comment>
<evidence type="ECO:0000256" key="7">
    <source>
        <dbReference type="ARBA" id="ARBA00022741"/>
    </source>
</evidence>
<keyword evidence="7" id="KW-0547">Nucleotide-binding</keyword>
<organism evidence="14 15">
    <name type="scientific">Galdieria partita</name>
    <dbReference type="NCBI Taxonomy" id="83374"/>
    <lineage>
        <taxon>Eukaryota</taxon>
        <taxon>Rhodophyta</taxon>
        <taxon>Bangiophyceae</taxon>
        <taxon>Galdieriales</taxon>
        <taxon>Galdieriaceae</taxon>
        <taxon>Galdieria</taxon>
    </lineage>
</organism>
<evidence type="ECO:0000313" key="14">
    <source>
        <dbReference type="EMBL" id="GJQ13297.1"/>
    </source>
</evidence>